<dbReference type="RefSeq" id="WP_130650323.1">
    <property type="nucleotide sequence ID" value="NZ_BMHA01000014.1"/>
</dbReference>
<dbReference type="EMBL" id="BMHA01000014">
    <property type="protein sequence ID" value="GGI09329.1"/>
    <property type="molecule type" value="Genomic_DNA"/>
</dbReference>
<gene>
    <name evidence="2" type="ORF">GCM10011354_33540</name>
</gene>
<evidence type="ECO:0000313" key="2">
    <source>
        <dbReference type="EMBL" id="GGI09329.1"/>
    </source>
</evidence>
<keyword evidence="3" id="KW-1185">Reference proteome</keyword>
<feature type="compositionally biased region" description="Pro residues" evidence="1">
    <location>
        <begin position="149"/>
        <end position="160"/>
    </location>
</feature>
<reference evidence="2" key="2">
    <citation type="submission" date="2020-09" db="EMBL/GenBank/DDBJ databases">
        <authorList>
            <person name="Sun Q."/>
            <person name="Zhou Y."/>
        </authorList>
    </citation>
    <scope>NUCLEOTIDE SEQUENCE</scope>
    <source>
        <strain evidence="2">CGMCC 1.14988</strain>
    </source>
</reference>
<accession>A0A8J3AAP4</accession>
<sequence length="160" mass="16795">MVSPTRLERATHTVSADRAELRVEAGMVCISKQGVTRHEPEEIRLPLDRIRGADLEKPSRGRPGYLHVAAVGGTPRPNSTLAASADPYTVPITARNLGSARRFVRLVAEHVRARGLPSEPGPPVGRSTSVHVSTPSTSAAPAATRTVTPAPPVPPPGADA</sequence>
<organism evidence="2 3">
    <name type="scientific">Egicoccus halophilus</name>
    <dbReference type="NCBI Taxonomy" id="1670830"/>
    <lineage>
        <taxon>Bacteria</taxon>
        <taxon>Bacillati</taxon>
        <taxon>Actinomycetota</taxon>
        <taxon>Nitriliruptoria</taxon>
        <taxon>Egicoccales</taxon>
        <taxon>Egicoccaceae</taxon>
        <taxon>Egicoccus</taxon>
    </lineage>
</organism>
<evidence type="ECO:0000256" key="1">
    <source>
        <dbReference type="SAM" id="MobiDB-lite"/>
    </source>
</evidence>
<comment type="caution">
    <text evidence="2">The sequence shown here is derived from an EMBL/GenBank/DDBJ whole genome shotgun (WGS) entry which is preliminary data.</text>
</comment>
<dbReference type="AlphaFoldDB" id="A0A8J3AAP4"/>
<proteinExistence type="predicted"/>
<reference evidence="2" key="1">
    <citation type="journal article" date="2014" name="Int. J. Syst. Evol. Microbiol.">
        <title>Complete genome sequence of Corynebacterium casei LMG S-19264T (=DSM 44701T), isolated from a smear-ripened cheese.</title>
        <authorList>
            <consortium name="US DOE Joint Genome Institute (JGI-PGF)"/>
            <person name="Walter F."/>
            <person name="Albersmeier A."/>
            <person name="Kalinowski J."/>
            <person name="Ruckert C."/>
        </authorList>
    </citation>
    <scope>NUCLEOTIDE SEQUENCE</scope>
    <source>
        <strain evidence="2">CGMCC 1.14988</strain>
    </source>
</reference>
<feature type="compositionally biased region" description="Low complexity" evidence="1">
    <location>
        <begin position="127"/>
        <end position="148"/>
    </location>
</feature>
<evidence type="ECO:0000313" key="3">
    <source>
        <dbReference type="Proteomes" id="UP000650511"/>
    </source>
</evidence>
<name>A0A8J3AAP4_9ACTN</name>
<feature type="region of interest" description="Disordered" evidence="1">
    <location>
        <begin position="114"/>
        <end position="160"/>
    </location>
</feature>
<dbReference type="Proteomes" id="UP000650511">
    <property type="component" value="Unassembled WGS sequence"/>
</dbReference>
<protein>
    <submittedName>
        <fullName evidence="2">Uncharacterized protein</fullName>
    </submittedName>
</protein>